<reference evidence="1 2" key="1">
    <citation type="journal article" date="2016" name="Mol. Biol. Evol.">
        <title>Comparative Genomics of Early-Diverging Mushroom-Forming Fungi Provides Insights into the Origins of Lignocellulose Decay Capabilities.</title>
        <authorList>
            <person name="Nagy L.G."/>
            <person name="Riley R."/>
            <person name="Tritt A."/>
            <person name="Adam C."/>
            <person name="Daum C."/>
            <person name="Floudas D."/>
            <person name="Sun H."/>
            <person name="Yadav J.S."/>
            <person name="Pangilinan J."/>
            <person name="Larsson K.H."/>
            <person name="Matsuura K."/>
            <person name="Barry K."/>
            <person name="Labutti K."/>
            <person name="Kuo R."/>
            <person name="Ohm R.A."/>
            <person name="Bhattacharya S.S."/>
            <person name="Shirouzu T."/>
            <person name="Yoshinaga Y."/>
            <person name="Martin F.M."/>
            <person name="Grigoriev I.V."/>
            <person name="Hibbett D.S."/>
        </authorList>
    </citation>
    <scope>NUCLEOTIDE SEQUENCE [LARGE SCALE GENOMIC DNA]</scope>
    <source>
        <strain evidence="1 2">HHB12029</strain>
    </source>
</reference>
<evidence type="ECO:0000313" key="1">
    <source>
        <dbReference type="EMBL" id="KZV79878.1"/>
    </source>
</evidence>
<name>A0A165B5R8_EXIGL</name>
<gene>
    <name evidence="1" type="ORF">EXIGLDRAFT_734048</name>
</gene>
<keyword evidence="2" id="KW-1185">Reference proteome</keyword>
<sequence>MPTPEFGALQTVRTSLIVNFEAHTSASARRRTPGCAQNVGRTTARALDTTCSRGSISHSLMHHSSL</sequence>
<protein>
    <submittedName>
        <fullName evidence="1">Uncharacterized protein</fullName>
    </submittedName>
</protein>
<dbReference type="EMBL" id="KV426549">
    <property type="protein sequence ID" value="KZV79878.1"/>
    <property type="molecule type" value="Genomic_DNA"/>
</dbReference>
<dbReference type="AlphaFoldDB" id="A0A165B5R8"/>
<dbReference type="Proteomes" id="UP000077266">
    <property type="component" value="Unassembled WGS sequence"/>
</dbReference>
<proteinExistence type="predicted"/>
<evidence type="ECO:0000313" key="2">
    <source>
        <dbReference type="Proteomes" id="UP000077266"/>
    </source>
</evidence>
<dbReference type="InParanoid" id="A0A165B5R8"/>
<accession>A0A165B5R8</accession>
<organism evidence="1 2">
    <name type="scientific">Exidia glandulosa HHB12029</name>
    <dbReference type="NCBI Taxonomy" id="1314781"/>
    <lineage>
        <taxon>Eukaryota</taxon>
        <taxon>Fungi</taxon>
        <taxon>Dikarya</taxon>
        <taxon>Basidiomycota</taxon>
        <taxon>Agaricomycotina</taxon>
        <taxon>Agaricomycetes</taxon>
        <taxon>Auriculariales</taxon>
        <taxon>Exidiaceae</taxon>
        <taxon>Exidia</taxon>
    </lineage>
</organism>